<sequence>MFCDCLWPLQFLGDPS</sequence>
<protein>
    <submittedName>
        <fullName evidence="1">Uncharacterized protein</fullName>
    </submittedName>
</protein>
<reference evidence="1" key="1">
    <citation type="submission" date="2018-02" db="EMBL/GenBank/DDBJ databases">
        <title>Rhizophora mucronata_Transcriptome.</title>
        <authorList>
            <person name="Meera S.P."/>
            <person name="Sreeshan A."/>
            <person name="Augustine A."/>
        </authorList>
    </citation>
    <scope>NUCLEOTIDE SEQUENCE</scope>
    <source>
        <tissue evidence="1">Leaf</tissue>
    </source>
</reference>
<dbReference type="EMBL" id="GGEC01043044">
    <property type="protein sequence ID" value="MBX23528.1"/>
    <property type="molecule type" value="Transcribed_RNA"/>
</dbReference>
<proteinExistence type="predicted"/>
<organism evidence="1">
    <name type="scientific">Rhizophora mucronata</name>
    <name type="common">Asiatic mangrove</name>
    <dbReference type="NCBI Taxonomy" id="61149"/>
    <lineage>
        <taxon>Eukaryota</taxon>
        <taxon>Viridiplantae</taxon>
        <taxon>Streptophyta</taxon>
        <taxon>Embryophyta</taxon>
        <taxon>Tracheophyta</taxon>
        <taxon>Spermatophyta</taxon>
        <taxon>Magnoliopsida</taxon>
        <taxon>eudicotyledons</taxon>
        <taxon>Gunneridae</taxon>
        <taxon>Pentapetalae</taxon>
        <taxon>rosids</taxon>
        <taxon>fabids</taxon>
        <taxon>Malpighiales</taxon>
        <taxon>Rhizophoraceae</taxon>
        <taxon>Rhizophora</taxon>
    </lineage>
</organism>
<dbReference type="AlphaFoldDB" id="A0A2P2LZZ4"/>
<accession>A0A2P2LZZ4</accession>
<name>A0A2P2LZZ4_RHIMU</name>
<evidence type="ECO:0000313" key="1">
    <source>
        <dbReference type="EMBL" id="MBX23528.1"/>
    </source>
</evidence>